<name>A0ABV5N9R2_9ACTN</name>
<feature type="transmembrane region" description="Helical" evidence="7">
    <location>
        <begin position="74"/>
        <end position="93"/>
    </location>
</feature>
<comment type="caution">
    <text evidence="8">The sequence shown here is derived from an EMBL/GenBank/DDBJ whole genome shotgun (WGS) entry which is preliminary data.</text>
</comment>
<dbReference type="RefSeq" id="WP_381350117.1">
    <property type="nucleotide sequence ID" value="NZ_JBHMCY010000087.1"/>
</dbReference>
<evidence type="ECO:0000256" key="4">
    <source>
        <dbReference type="ARBA" id="ARBA00022989"/>
    </source>
</evidence>
<reference evidence="8 9" key="1">
    <citation type="submission" date="2024-09" db="EMBL/GenBank/DDBJ databases">
        <authorList>
            <person name="Sun Q."/>
            <person name="Mori K."/>
        </authorList>
    </citation>
    <scope>NUCLEOTIDE SEQUENCE [LARGE SCALE GENOMIC DNA]</scope>
    <source>
        <strain evidence="8 9">JCM 6917</strain>
    </source>
</reference>
<dbReference type="InterPro" id="IPR001851">
    <property type="entry name" value="ABC_transp_permease"/>
</dbReference>
<accession>A0ABV5N9R2</accession>
<evidence type="ECO:0000256" key="7">
    <source>
        <dbReference type="SAM" id="Phobius"/>
    </source>
</evidence>
<keyword evidence="5 7" id="KW-0472">Membrane</keyword>
<feature type="transmembrane region" description="Helical" evidence="7">
    <location>
        <begin position="192"/>
        <end position="213"/>
    </location>
</feature>
<feature type="transmembrane region" description="Helical" evidence="7">
    <location>
        <begin position="327"/>
        <end position="343"/>
    </location>
</feature>
<evidence type="ECO:0000256" key="1">
    <source>
        <dbReference type="ARBA" id="ARBA00004651"/>
    </source>
</evidence>
<evidence type="ECO:0000256" key="2">
    <source>
        <dbReference type="ARBA" id="ARBA00022475"/>
    </source>
</evidence>
<feature type="region of interest" description="Disordered" evidence="6">
    <location>
        <begin position="1"/>
        <end position="37"/>
    </location>
</feature>
<gene>
    <name evidence="8" type="ORF">ACFF45_31100</name>
</gene>
<evidence type="ECO:0000256" key="3">
    <source>
        <dbReference type="ARBA" id="ARBA00022692"/>
    </source>
</evidence>
<sequence>MTPNESVTTTMDKRPTAAEPETGKAPGPTGPSHGKKVAGDLARRGSLIVVWIALFIVFGSLSPDQFLTVGTLQTIFGSQQALVFIALGALCAFSVGEFDFSVAAVAGLSATMVAVLVSEQGLNVWLAALVAVAVAVGVGAFNALLIIKIGINPIVTTLGVATLLTGVSSRISNGGSVFLDSPALYDVAATNILGLPISFYYGLALAAVFTYVMTSTPLGRHMLFVGSNRSVARLAMVRVNRIRVGAYLSSSFLCGVGGVLLVGTVGGFDPASASTYLLPALSATFLGTAVIQPGRFNPAGSMIAIYFLATGIVGLQLLGFAGWISDVFYGSALIIAIVLSTLFRRDRRQS</sequence>
<feature type="transmembrane region" description="Helical" evidence="7">
    <location>
        <begin position="273"/>
        <end position="291"/>
    </location>
</feature>
<keyword evidence="4 7" id="KW-1133">Transmembrane helix</keyword>
<keyword evidence="9" id="KW-1185">Reference proteome</keyword>
<evidence type="ECO:0000313" key="9">
    <source>
        <dbReference type="Proteomes" id="UP001589709"/>
    </source>
</evidence>
<evidence type="ECO:0000256" key="5">
    <source>
        <dbReference type="ARBA" id="ARBA00023136"/>
    </source>
</evidence>
<dbReference type="PANTHER" id="PTHR32196">
    <property type="entry name" value="ABC TRANSPORTER PERMEASE PROTEIN YPHD-RELATED-RELATED"/>
    <property type="match status" value="1"/>
</dbReference>
<dbReference type="CDD" id="cd06579">
    <property type="entry name" value="TM_PBP1_transp_AraH_like"/>
    <property type="match status" value="1"/>
</dbReference>
<evidence type="ECO:0000313" key="8">
    <source>
        <dbReference type="EMBL" id="MFB9467018.1"/>
    </source>
</evidence>
<feature type="transmembrane region" description="Helical" evidence="7">
    <location>
        <begin position="244"/>
        <end position="267"/>
    </location>
</feature>
<proteinExistence type="predicted"/>
<keyword evidence="3 7" id="KW-0812">Transmembrane</keyword>
<dbReference type="Pfam" id="PF02653">
    <property type="entry name" value="BPD_transp_2"/>
    <property type="match status" value="1"/>
</dbReference>
<feature type="transmembrane region" description="Helical" evidence="7">
    <location>
        <begin position="100"/>
        <end position="118"/>
    </location>
</feature>
<feature type="compositionally biased region" description="Polar residues" evidence="6">
    <location>
        <begin position="1"/>
        <end position="10"/>
    </location>
</feature>
<feature type="transmembrane region" description="Helical" evidence="7">
    <location>
        <begin position="154"/>
        <end position="172"/>
    </location>
</feature>
<feature type="transmembrane region" description="Helical" evidence="7">
    <location>
        <begin position="124"/>
        <end position="147"/>
    </location>
</feature>
<protein>
    <submittedName>
        <fullName evidence="8">ABC transporter permease</fullName>
    </submittedName>
</protein>
<comment type="subcellular location">
    <subcellularLocation>
        <location evidence="1">Cell membrane</location>
        <topology evidence="1">Multi-pass membrane protein</topology>
    </subcellularLocation>
</comment>
<feature type="transmembrane region" description="Helical" evidence="7">
    <location>
        <begin position="45"/>
        <end position="62"/>
    </location>
</feature>
<organism evidence="8 9">
    <name type="scientific">Streptomyces cinereospinus</name>
    <dbReference type="NCBI Taxonomy" id="285561"/>
    <lineage>
        <taxon>Bacteria</taxon>
        <taxon>Bacillati</taxon>
        <taxon>Actinomycetota</taxon>
        <taxon>Actinomycetes</taxon>
        <taxon>Kitasatosporales</taxon>
        <taxon>Streptomycetaceae</taxon>
        <taxon>Streptomyces</taxon>
    </lineage>
</organism>
<dbReference type="Proteomes" id="UP001589709">
    <property type="component" value="Unassembled WGS sequence"/>
</dbReference>
<dbReference type="EMBL" id="JBHMCY010000087">
    <property type="protein sequence ID" value="MFB9467018.1"/>
    <property type="molecule type" value="Genomic_DNA"/>
</dbReference>
<keyword evidence="2" id="KW-1003">Cell membrane</keyword>
<feature type="transmembrane region" description="Helical" evidence="7">
    <location>
        <begin position="303"/>
        <end position="321"/>
    </location>
</feature>
<evidence type="ECO:0000256" key="6">
    <source>
        <dbReference type="SAM" id="MobiDB-lite"/>
    </source>
</evidence>